<evidence type="ECO:0000256" key="14">
    <source>
        <dbReference type="ARBA" id="ARBA00023136"/>
    </source>
</evidence>
<keyword evidence="3" id="KW-0444">Lipid biosynthesis</keyword>
<dbReference type="InterPro" id="IPR013216">
    <property type="entry name" value="Methyltransf_11"/>
</dbReference>
<comment type="similarity">
    <text evidence="19 20">Belongs to the class I-like SAM-binding methyltransferase superfamily. Erg6/SMT family.</text>
</comment>
<dbReference type="SUPFAM" id="SSF53335">
    <property type="entry name" value="S-adenosyl-L-methionine-dependent methyltransferases"/>
    <property type="match status" value="1"/>
</dbReference>
<dbReference type="Pfam" id="PF08498">
    <property type="entry name" value="Sterol_MT_C"/>
    <property type="match status" value="1"/>
</dbReference>
<dbReference type="AlphaFoldDB" id="A0AAV1HXN5"/>
<dbReference type="Pfam" id="PF08241">
    <property type="entry name" value="Methyltransf_11"/>
    <property type="match status" value="1"/>
</dbReference>
<keyword evidence="15" id="KW-1207">Sterol metabolism</keyword>
<comment type="catalytic activity">
    <reaction evidence="17">
        <text>24-methylidenelophenol + S-adenosyl-L-methionine = (Z)-24-ethylidenelophenol + S-adenosyl-L-homocysteine + H(+)</text>
        <dbReference type="Rhea" id="RHEA:21044"/>
        <dbReference type="ChEBI" id="CHEBI:15378"/>
        <dbReference type="ChEBI" id="CHEBI:29107"/>
        <dbReference type="ChEBI" id="CHEBI:33203"/>
        <dbReference type="ChEBI" id="CHEBI:57856"/>
        <dbReference type="ChEBI" id="CHEBI:59789"/>
        <dbReference type="EC" id="2.1.1.143"/>
    </reaction>
</comment>
<evidence type="ECO:0000256" key="3">
    <source>
        <dbReference type="ARBA" id="ARBA00022516"/>
    </source>
</evidence>
<dbReference type="PANTHER" id="PTHR44742:SF2">
    <property type="entry name" value="24-METHYLENESTEROL C-METHYLTRANSFERASE 2"/>
    <property type="match status" value="1"/>
</dbReference>
<dbReference type="PROSITE" id="PS51685">
    <property type="entry name" value="SAM_MT_ERG6_SMT"/>
    <property type="match status" value="1"/>
</dbReference>
<dbReference type="GO" id="GO:0016126">
    <property type="term" value="P:sterol biosynthetic process"/>
    <property type="evidence" value="ECO:0007669"/>
    <property type="project" value="UniProtKB-KW"/>
</dbReference>
<keyword evidence="16" id="KW-0753">Steroid metabolism</keyword>
<evidence type="ECO:0000256" key="15">
    <source>
        <dbReference type="ARBA" id="ARBA00023166"/>
    </source>
</evidence>
<evidence type="ECO:0000256" key="5">
    <source>
        <dbReference type="ARBA" id="ARBA00022679"/>
    </source>
</evidence>
<evidence type="ECO:0000256" key="10">
    <source>
        <dbReference type="ARBA" id="ARBA00022955"/>
    </source>
</evidence>
<evidence type="ECO:0000256" key="8">
    <source>
        <dbReference type="ARBA" id="ARBA00022824"/>
    </source>
</evidence>
<evidence type="ECO:0000313" key="22">
    <source>
        <dbReference type="EMBL" id="CAK0745136.1"/>
    </source>
</evidence>
<evidence type="ECO:0000256" key="18">
    <source>
        <dbReference type="ARBA" id="ARBA00057056"/>
    </source>
</evidence>
<evidence type="ECO:0000256" key="13">
    <source>
        <dbReference type="ARBA" id="ARBA00023098"/>
    </source>
</evidence>
<keyword evidence="4 19" id="KW-0489">Methyltransferase</keyword>
<evidence type="ECO:0000256" key="1">
    <source>
        <dbReference type="ARBA" id="ARBA00004111"/>
    </source>
</evidence>
<evidence type="ECO:0000256" key="11">
    <source>
        <dbReference type="ARBA" id="ARBA00022989"/>
    </source>
</evidence>
<dbReference type="EC" id="2.1.1.-" evidence="20"/>
<keyword evidence="11" id="KW-1133">Transmembrane helix</keyword>
<comment type="function">
    <text evidence="18">Catalyzes the methyl transfer from S-adenosyl-methionine to the methylene group of 24-methylene lophenol to form 24-ethylidene lophenol.</text>
</comment>
<dbReference type="Gene3D" id="3.40.50.150">
    <property type="entry name" value="Vaccinia Virus protein VP39"/>
    <property type="match status" value="1"/>
</dbReference>
<evidence type="ECO:0000259" key="21">
    <source>
        <dbReference type="PROSITE" id="PS51685"/>
    </source>
</evidence>
<keyword evidence="12" id="KW-0756">Sterol biosynthesis</keyword>
<dbReference type="GO" id="GO:0032259">
    <property type="term" value="P:methylation"/>
    <property type="evidence" value="ECO:0007669"/>
    <property type="project" value="UniProtKB-KW"/>
</dbReference>
<keyword evidence="7" id="KW-0812">Transmembrane</keyword>
<protein>
    <recommendedName>
        <fullName evidence="20">Methyltransferase</fullName>
        <ecNumber evidence="20">2.1.1.-</ecNumber>
    </recommendedName>
</protein>
<feature type="domain" description="SAM-dependent methyltransferase Erg6/SMT-type" evidence="21">
    <location>
        <begin position="117"/>
        <end position="398"/>
    </location>
</feature>
<dbReference type="FunFam" id="3.40.50.150:FF:000168">
    <property type="entry name" value="Methyltransferase"/>
    <property type="match status" value="1"/>
</dbReference>
<dbReference type="InterPro" id="IPR013705">
    <property type="entry name" value="Sterol_MeTrfase_C"/>
</dbReference>
<accession>A0AAV1HXN5</accession>
<evidence type="ECO:0000256" key="2">
    <source>
        <dbReference type="ARBA" id="ARBA00004938"/>
    </source>
</evidence>
<sequence length="399" mass="44091">MQSGAEAIARDTPSNVMDTLDRLQHSLQHAWDHVKHGKADKDTAITVAGSVAVLAGAYYLLKPKKYRKRPGASELTGGSISRDHVQKEFDDYSKAYGENPGEGITERSKTTELVNVFYDLVTDLYEWGWGQSFHFSPRLPGKDWASSEAAHESRLAALLRLGPGKKCLDVGCGVGGPMRTIASTSGAEVTGITINDYQVSRAKHHNEKMGVADLCKPVQGNFLKMPFQKETFDGAYAIEATCHANKLEEVYGEVFRVLKPGSYFCSYEWVATKEFDPNDEDHVRIIDEINFGNGLPEMRTYKEAEQAGKHVGFELVNSVDIAVASPVAGPWYGRLKWLRDSGLIGVNRTLVNIMSFLHLAPTGMHDVHEMLVKVSLSLVQGGESGVFSPMHLLMFRKPE</sequence>
<proteinExistence type="inferred from homology"/>
<name>A0AAV1HXN5_9CHLO</name>
<evidence type="ECO:0000256" key="19">
    <source>
        <dbReference type="PROSITE-ProRule" id="PRU01022"/>
    </source>
</evidence>
<evidence type="ECO:0000313" key="23">
    <source>
        <dbReference type="Proteomes" id="UP001314263"/>
    </source>
</evidence>
<dbReference type="Proteomes" id="UP001314263">
    <property type="component" value="Unassembled WGS sequence"/>
</dbReference>
<dbReference type="GO" id="GO:0030797">
    <property type="term" value="F:24-methylenesterol C-methyltransferase activity"/>
    <property type="evidence" value="ECO:0007669"/>
    <property type="project" value="UniProtKB-EC"/>
</dbReference>
<keyword evidence="5 19" id="KW-0808">Transferase</keyword>
<keyword evidence="8" id="KW-0256">Endoplasmic reticulum</keyword>
<keyword evidence="6 19" id="KW-0949">S-adenosyl-L-methionine</keyword>
<dbReference type="CDD" id="cd02440">
    <property type="entry name" value="AdoMet_MTases"/>
    <property type="match status" value="1"/>
</dbReference>
<keyword evidence="13" id="KW-0443">Lipid metabolism</keyword>
<dbReference type="PANTHER" id="PTHR44742">
    <property type="match status" value="1"/>
</dbReference>
<evidence type="ECO:0000256" key="16">
    <source>
        <dbReference type="ARBA" id="ARBA00023221"/>
    </source>
</evidence>
<keyword evidence="23" id="KW-1185">Reference proteome</keyword>
<comment type="subcellular location">
    <subcellularLocation>
        <location evidence="1">Microsome membrane</location>
        <topology evidence="1">Single-pass membrane protein</topology>
    </subcellularLocation>
</comment>
<comment type="caution">
    <text evidence="22">The sequence shown here is derived from an EMBL/GenBank/DDBJ whole genome shotgun (WGS) entry which is preliminary data.</text>
</comment>
<evidence type="ECO:0000256" key="12">
    <source>
        <dbReference type="ARBA" id="ARBA00023011"/>
    </source>
</evidence>
<reference evidence="22 23" key="1">
    <citation type="submission" date="2023-10" db="EMBL/GenBank/DDBJ databases">
        <authorList>
            <person name="Maclean D."/>
            <person name="Macfadyen A."/>
        </authorList>
    </citation>
    <scope>NUCLEOTIDE SEQUENCE [LARGE SCALE GENOMIC DNA]</scope>
</reference>
<evidence type="ECO:0000256" key="17">
    <source>
        <dbReference type="ARBA" id="ARBA00051352"/>
    </source>
</evidence>
<keyword evidence="9" id="KW-0492">Microsome</keyword>
<evidence type="ECO:0000256" key="20">
    <source>
        <dbReference type="RuleBase" id="RU362025"/>
    </source>
</evidence>
<evidence type="ECO:0000256" key="4">
    <source>
        <dbReference type="ARBA" id="ARBA00022603"/>
    </source>
</evidence>
<evidence type="ECO:0000256" key="7">
    <source>
        <dbReference type="ARBA" id="ARBA00022692"/>
    </source>
</evidence>
<keyword evidence="10" id="KW-0752">Steroid biosynthesis</keyword>
<evidence type="ECO:0000256" key="6">
    <source>
        <dbReference type="ARBA" id="ARBA00022691"/>
    </source>
</evidence>
<dbReference type="InterPro" id="IPR029063">
    <property type="entry name" value="SAM-dependent_MTases_sf"/>
</dbReference>
<dbReference type="InterPro" id="IPR030384">
    <property type="entry name" value="MeTrfase_SMT"/>
</dbReference>
<evidence type="ECO:0000256" key="9">
    <source>
        <dbReference type="ARBA" id="ARBA00022848"/>
    </source>
</evidence>
<keyword evidence="14" id="KW-0472">Membrane</keyword>
<comment type="pathway">
    <text evidence="2">Steroid biosynthesis; sterol biosynthesis.</text>
</comment>
<organism evidence="22 23">
    <name type="scientific">Coccomyxa viridis</name>
    <dbReference type="NCBI Taxonomy" id="1274662"/>
    <lineage>
        <taxon>Eukaryota</taxon>
        <taxon>Viridiplantae</taxon>
        <taxon>Chlorophyta</taxon>
        <taxon>core chlorophytes</taxon>
        <taxon>Trebouxiophyceae</taxon>
        <taxon>Trebouxiophyceae incertae sedis</taxon>
        <taxon>Coccomyxaceae</taxon>
        <taxon>Coccomyxa</taxon>
    </lineage>
</organism>
<dbReference type="EMBL" id="CAUYUE010000002">
    <property type="protein sequence ID" value="CAK0745136.1"/>
    <property type="molecule type" value="Genomic_DNA"/>
</dbReference>
<gene>
    <name evidence="22" type="ORF">CVIRNUC_001599</name>
</gene>